<keyword evidence="7" id="KW-0067">ATP-binding</keyword>
<dbReference type="InterPro" id="IPR036890">
    <property type="entry name" value="HATPase_C_sf"/>
</dbReference>
<name>A0ABN1G1Y0_9PROT</name>
<dbReference type="SMART" id="SM00911">
    <property type="entry name" value="HWE_HK"/>
    <property type="match status" value="1"/>
</dbReference>
<dbReference type="Gene3D" id="3.30.450.20">
    <property type="entry name" value="PAS domain"/>
    <property type="match status" value="1"/>
</dbReference>
<gene>
    <name evidence="11" type="ORF">GCM10009416_45440</name>
</gene>
<evidence type="ECO:0000256" key="9">
    <source>
        <dbReference type="SAM" id="Phobius"/>
    </source>
</evidence>
<keyword evidence="9" id="KW-0472">Membrane</keyword>
<dbReference type="PANTHER" id="PTHR41523">
    <property type="entry name" value="TWO-COMPONENT SYSTEM SENSOR PROTEIN"/>
    <property type="match status" value="1"/>
</dbReference>
<evidence type="ECO:0000256" key="4">
    <source>
        <dbReference type="ARBA" id="ARBA00022679"/>
    </source>
</evidence>
<keyword evidence="3" id="KW-0597">Phosphoprotein</keyword>
<evidence type="ECO:0000313" key="11">
    <source>
        <dbReference type="EMBL" id="GAA0602510.1"/>
    </source>
</evidence>
<feature type="domain" description="Signal transduction histidine kinase HWE region" evidence="10">
    <location>
        <begin position="357"/>
        <end position="441"/>
    </location>
</feature>
<evidence type="ECO:0000256" key="5">
    <source>
        <dbReference type="ARBA" id="ARBA00022741"/>
    </source>
</evidence>
<evidence type="ECO:0000313" key="12">
    <source>
        <dbReference type="Proteomes" id="UP001501588"/>
    </source>
</evidence>
<evidence type="ECO:0000256" key="6">
    <source>
        <dbReference type="ARBA" id="ARBA00022777"/>
    </source>
</evidence>
<dbReference type="Pfam" id="PF07536">
    <property type="entry name" value="HWE_HK"/>
    <property type="match status" value="1"/>
</dbReference>
<organism evidence="11 12">
    <name type="scientific">Craurococcus roseus</name>
    <dbReference type="NCBI Taxonomy" id="77585"/>
    <lineage>
        <taxon>Bacteria</taxon>
        <taxon>Pseudomonadati</taxon>
        <taxon>Pseudomonadota</taxon>
        <taxon>Alphaproteobacteria</taxon>
        <taxon>Acetobacterales</taxon>
        <taxon>Acetobacteraceae</taxon>
        <taxon>Craurococcus</taxon>
    </lineage>
</organism>
<dbReference type="Proteomes" id="UP001501588">
    <property type="component" value="Unassembled WGS sequence"/>
</dbReference>
<feature type="region of interest" description="Disordered" evidence="8">
    <location>
        <begin position="306"/>
        <end position="343"/>
    </location>
</feature>
<comment type="catalytic activity">
    <reaction evidence="1">
        <text>ATP + protein L-histidine = ADP + protein N-phospho-L-histidine.</text>
        <dbReference type="EC" id="2.7.13.3"/>
    </reaction>
</comment>
<evidence type="ECO:0000256" key="2">
    <source>
        <dbReference type="ARBA" id="ARBA00012438"/>
    </source>
</evidence>
<feature type="transmembrane region" description="Helical" evidence="9">
    <location>
        <begin position="266"/>
        <end position="288"/>
    </location>
</feature>
<dbReference type="PANTHER" id="PTHR41523:SF8">
    <property type="entry name" value="ETHYLENE RESPONSE SENSOR PROTEIN"/>
    <property type="match status" value="1"/>
</dbReference>
<keyword evidence="9" id="KW-1133">Transmembrane helix</keyword>
<reference evidence="11 12" key="1">
    <citation type="journal article" date="2019" name="Int. J. Syst. Evol. Microbiol.">
        <title>The Global Catalogue of Microorganisms (GCM) 10K type strain sequencing project: providing services to taxonomists for standard genome sequencing and annotation.</title>
        <authorList>
            <consortium name="The Broad Institute Genomics Platform"/>
            <consortium name="The Broad Institute Genome Sequencing Center for Infectious Disease"/>
            <person name="Wu L."/>
            <person name="Ma J."/>
        </authorList>
    </citation>
    <scope>NUCLEOTIDE SEQUENCE [LARGE SCALE GENOMIC DNA]</scope>
    <source>
        <strain evidence="11 12">JCM 9933</strain>
    </source>
</reference>
<dbReference type="CDD" id="cd18773">
    <property type="entry name" value="PDC1_HK_sensor"/>
    <property type="match status" value="1"/>
</dbReference>
<dbReference type="EMBL" id="BAAAFZ010000082">
    <property type="protein sequence ID" value="GAA0602510.1"/>
    <property type="molecule type" value="Genomic_DNA"/>
</dbReference>
<protein>
    <recommendedName>
        <fullName evidence="2">histidine kinase</fullName>
        <ecNumber evidence="2">2.7.13.3</ecNumber>
    </recommendedName>
</protein>
<comment type="caution">
    <text evidence="11">The sequence shown here is derived from an EMBL/GenBank/DDBJ whole genome shotgun (WGS) entry which is preliminary data.</text>
</comment>
<sequence length="569" mass="59068">MRARLVALVLCVVVPALLVSVLEAVRAWEAGRAATERMLTARAEALASAVRRELDLSRATLQALATAPQLTTGDLAGFHARLQQIALPEGTRVLLTDDTGQILLHSNRPFGTALPKRGDPALASRVFATGEPQVSDLFFGSESRDPLIALGVPVRLDGRVAYDLAVGIRAESLHRVLVEQRLPPGWSAALVDGRGVLLSRTINPGRAVGQPAPAASAAAIAAGETPFSSTSQDGAPIRAAHAAVPGTGWTVLVAIPVARLEAPLRGALLVALVVNGGLLLTGLLAALWHARRISGPLVALSDGATALGRGDAPPPVPRGVREASAAGRALSDAASDLARRGRERDVAERRRGLLVAELNHRVKNTLATVQSLAAQTAKRADGDIGRFTHDFGGRLQALARAHDLLTASAWEGSTLGTAARQALAPWSGQGRLRVVDAGGGPGLVGPHQALALVLGLHELATNAAKHGALSRPEGRVVVRLYADAGGGVLRLDWAESGGPTLSGAQPQQGGFGKRLLERALVHDLGEGSAVRLRFEPEGLRAEIRFLPVGQKDTAFGAPNEDRAAAVVAA</sequence>
<dbReference type="GO" id="GO:0016301">
    <property type="term" value="F:kinase activity"/>
    <property type="evidence" value="ECO:0007669"/>
    <property type="project" value="UniProtKB-KW"/>
</dbReference>
<dbReference type="RefSeq" id="WP_343897712.1">
    <property type="nucleotide sequence ID" value="NZ_BAAAFZ010000082.1"/>
</dbReference>
<proteinExistence type="predicted"/>
<accession>A0ABN1G1Y0</accession>
<keyword evidence="4" id="KW-0808">Transferase</keyword>
<evidence type="ECO:0000256" key="8">
    <source>
        <dbReference type="SAM" id="MobiDB-lite"/>
    </source>
</evidence>
<evidence type="ECO:0000256" key="3">
    <source>
        <dbReference type="ARBA" id="ARBA00022553"/>
    </source>
</evidence>
<dbReference type="Gene3D" id="3.30.565.10">
    <property type="entry name" value="Histidine kinase-like ATPase, C-terminal domain"/>
    <property type="match status" value="1"/>
</dbReference>
<keyword evidence="6 11" id="KW-0418">Kinase</keyword>
<keyword evidence="12" id="KW-1185">Reference proteome</keyword>
<evidence type="ECO:0000259" key="10">
    <source>
        <dbReference type="SMART" id="SM00911"/>
    </source>
</evidence>
<keyword evidence="5" id="KW-0547">Nucleotide-binding</keyword>
<dbReference type="CDD" id="cd18774">
    <property type="entry name" value="PDC2_HK_sensor"/>
    <property type="match status" value="1"/>
</dbReference>
<evidence type="ECO:0000256" key="1">
    <source>
        <dbReference type="ARBA" id="ARBA00000085"/>
    </source>
</evidence>
<evidence type="ECO:0000256" key="7">
    <source>
        <dbReference type="ARBA" id="ARBA00022840"/>
    </source>
</evidence>
<dbReference type="EC" id="2.7.13.3" evidence="2"/>
<dbReference type="InterPro" id="IPR011102">
    <property type="entry name" value="Sig_transdc_His_kinase_HWE"/>
</dbReference>
<feature type="compositionally biased region" description="Low complexity" evidence="8">
    <location>
        <begin position="323"/>
        <end position="336"/>
    </location>
</feature>
<keyword evidence="9" id="KW-0812">Transmembrane</keyword>